<sequence length="72" mass="8424">MSNNQQIVMNRIKVVLAEKQRTNRWLAEQMDKSENTISRWCSNKSQPSILQLQEIANLLDVDVRILLKSQKV</sequence>
<dbReference type="Gene3D" id="1.10.260.40">
    <property type="entry name" value="lambda repressor-like DNA-binding domains"/>
    <property type="match status" value="1"/>
</dbReference>
<dbReference type="InterPro" id="IPR010982">
    <property type="entry name" value="Lambda_DNA-bd_dom_sf"/>
</dbReference>
<reference evidence="2 3" key="1">
    <citation type="submission" date="2024-03" db="EMBL/GenBank/DDBJ databases">
        <title>Mouse gut bacterial collection (mGBC) of GemPharmatech.</title>
        <authorList>
            <person name="He Y."/>
            <person name="Dong L."/>
            <person name="Wu D."/>
            <person name="Gao X."/>
            <person name="Lin Z."/>
        </authorList>
    </citation>
    <scope>NUCLEOTIDE SEQUENCE [LARGE SCALE GENOMIC DNA]</scope>
    <source>
        <strain evidence="2 3">54-13</strain>
    </source>
</reference>
<evidence type="ECO:0000313" key="2">
    <source>
        <dbReference type="EMBL" id="MEY8245468.1"/>
    </source>
</evidence>
<gene>
    <name evidence="2" type="ORF">AAK873_07540</name>
</gene>
<evidence type="ECO:0000259" key="1">
    <source>
        <dbReference type="PROSITE" id="PS50943"/>
    </source>
</evidence>
<protein>
    <submittedName>
        <fullName evidence="2">Helix-turn-helix transcriptional regulator</fullName>
    </submittedName>
</protein>
<dbReference type="EMBL" id="JBCLPP010000017">
    <property type="protein sequence ID" value="MEY8245468.1"/>
    <property type="molecule type" value="Genomic_DNA"/>
</dbReference>
<comment type="caution">
    <text evidence="2">The sequence shown here is derived from an EMBL/GenBank/DDBJ whole genome shotgun (WGS) entry which is preliminary data.</text>
</comment>
<dbReference type="RefSeq" id="WP_121699663.1">
    <property type="nucleotide sequence ID" value="NZ_JBCLPP010000017.1"/>
</dbReference>
<dbReference type="SUPFAM" id="SSF47413">
    <property type="entry name" value="lambda repressor-like DNA-binding domains"/>
    <property type="match status" value="1"/>
</dbReference>
<dbReference type="Proteomes" id="UP001565200">
    <property type="component" value="Unassembled WGS sequence"/>
</dbReference>
<dbReference type="PROSITE" id="PS50943">
    <property type="entry name" value="HTH_CROC1"/>
    <property type="match status" value="1"/>
</dbReference>
<organism evidence="2 3">
    <name type="scientific">Heminiphilus faecis</name>
    <dbReference type="NCBI Taxonomy" id="2601703"/>
    <lineage>
        <taxon>Bacteria</taxon>
        <taxon>Pseudomonadati</taxon>
        <taxon>Bacteroidota</taxon>
        <taxon>Bacteroidia</taxon>
        <taxon>Bacteroidales</taxon>
        <taxon>Muribaculaceae</taxon>
        <taxon>Heminiphilus</taxon>
    </lineage>
</organism>
<feature type="domain" description="HTH cro/C1-type" evidence="1">
    <location>
        <begin position="26"/>
        <end position="66"/>
    </location>
</feature>
<dbReference type="SMART" id="SM00530">
    <property type="entry name" value="HTH_XRE"/>
    <property type="match status" value="1"/>
</dbReference>
<proteinExistence type="predicted"/>
<dbReference type="CDD" id="cd00093">
    <property type="entry name" value="HTH_XRE"/>
    <property type="match status" value="1"/>
</dbReference>
<evidence type="ECO:0000313" key="3">
    <source>
        <dbReference type="Proteomes" id="UP001565200"/>
    </source>
</evidence>
<accession>A0ABV4CVR9</accession>
<dbReference type="Pfam" id="PF01381">
    <property type="entry name" value="HTH_3"/>
    <property type="match status" value="1"/>
</dbReference>
<dbReference type="InterPro" id="IPR001387">
    <property type="entry name" value="Cro/C1-type_HTH"/>
</dbReference>
<keyword evidence="3" id="KW-1185">Reference proteome</keyword>
<name>A0ABV4CVR9_9BACT</name>